<dbReference type="InterPro" id="IPR036097">
    <property type="entry name" value="HisK_dim/P_sf"/>
</dbReference>
<keyword evidence="8" id="KW-1133">Transmembrane helix</keyword>
<dbReference type="GO" id="GO:0005524">
    <property type="term" value="F:ATP binding"/>
    <property type="evidence" value="ECO:0007669"/>
    <property type="project" value="UniProtKB-KW"/>
</dbReference>
<evidence type="ECO:0000256" key="5">
    <source>
        <dbReference type="ARBA" id="ARBA00022777"/>
    </source>
</evidence>
<keyword evidence="7" id="KW-0902">Two-component regulatory system</keyword>
<dbReference type="InterPro" id="IPR004358">
    <property type="entry name" value="Sig_transdc_His_kin-like_C"/>
</dbReference>
<keyword evidence="8" id="KW-0472">Membrane</keyword>
<reference evidence="10" key="2">
    <citation type="submission" date="2021-04" db="EMBL/GenBank/DDBJ databases">
        <authorList>
            <person name="Gilroy R."/>
        </authorList>
    </citation>
    <scope>NUCLEOTIDE SEQUENCE</scope>
    <source>
        <strain evidence="10">ChiHjej9B8-1298</strain>
    </source>
</reference>
<gene>
    <name evidence="10" type="ORF">H9814_08255</name>
</gene>
<feature type="transmembrane region" description="Helical" evidence="8">
    <location>
        <begin position="7"/>
        <end position="25"/>
    </location>
</feature>
<keyword evidence="6" id="KW-0067">ATP-binding</keyword>
<evidence type="ECO:0000256" key="3">
    <source>
        <dbReference type="ARBA" id="ARBA00022679"/>
    </source>
</evidence>
<evidence type="ECO:0000313" key="10">
    <source>
        <dbReference type="EMBL" id="HIZ33511.1"/>
    </source>
</evidence>
<dbReference type="Pfam" id="PF02518">
    <property type="entry name" value="HATPase_c"/>
    <property type="match status" value="1"/>
</dbReference>
<name>A0A9D2EA25_9BACE</name>
<evidence type="ECO:0000313" key="11">
    <source>
        <dbReference type="Proteomes" id="UP000824028"/>
    </source>
</evidence>
<dbReference type="SMART" id="SM00387">
    <property type="entry name" value="HATPase_c"/>
    <property type="match status" value="1"/>
</dbReference>
<dbReference type="SUPFAM" id="SSF47384">
    <property type="entry name" value="Homodimeric domain of signal transducing histidine kinase"/>
    <property type="match status" value="1"/>
</dbReference>
<dbReference type="PANTHER" id="PTHR43065:SF46">
    <property type="entry name" value="C4-DICARBOXYLATE TRANSPORT SENSOR PROTEIN DCTB"/>
    <property type="match status" value="1"/>
</dbReference>
<feature type="transmembrane region" description="Helical" evidence="8">
    <location>
        <begin position="31"/>
        <end position="49"/>
    </location>
</feature>
<dbReference type="InterPro" id="IPR003594">
    <property type="entry name" value="HATPase_dom"/>
</dbReference>
<reference evidence="10" key="1">
    <citation type="journal article" date="2021" name="PeerJ">
        <title>Extensive microbial diversity within the chicken gut microbiome revealed by metagenomics and culture.</title>
        <authorList>
            <person name="Gilroy R."/>
            <person name="Ravi A."/>
            <person name="Getino M."/>
            <person name="Pursley I."/>
            <person name="Horton D.L."/>
            <person name="Alikhan N.F."/>
            <person name="Baker D."/>
            <person name="Gharbi K."/>
            <person name="Hall N."/>
            <person name="Watson M."/>
            <person name="Adriaenssens E.M."/>
            <person name="Foster-Nyarko E."/>
            <person name="Jarju S."/>
            <person name="Secka A."/>
            <person name="Antonio M."/>
            <person name="Oren A."/>
            <person name="Chaudhuri R.R."/>
            <person name="La Ragione R."/>
            <person name="Hildebrand F."/>
            <person name="Pallen M.J."/>
        </authorList>
    </citation>
    <scope>NUCLEOTIDE SEQUENCE</scope>
    <source>
        <strain evidence="10">ChiHjej9B8-1298</strain>
    </source>
</reference>
<evidence type="ECO:0000256" key="1">
    <source>
        <dbReference type="ARBA" id="ARBA00000085"/>
    </source>
</evidence>
<evidence type="ECO:0000259" key="9">
    <source>
        <dbReference type="PROSITE" id="PS50109"/>
    </source>
</evidence>
<sequence>MRRYSFIVLLHVAGFALMSVGVYVLAERRLWFCAATLFLLLLLMAVRLYRLQMVQMRMMRGLAESLRHDDRMISFRSPYRNRPMEEMAGELSDAMQGFRTRLLERNEMEAWQKLIRVLTHEIMNSITPILSLSETLSEREMNERNYAVMQQGMKTICRRSKGLLEFVENYRRLTRLPAPVRRPVSVRELLADLRKLYPDDPAIRIHLPADDIQLHIDRAQVEQVLINLLKNAREACARTPDPCIEVGTAEALPWKCVIYVRDNGEGILPDVQDKVFVPFFTTKPGGSGIGLSLCRQVMNRHGGNITLQSAVGQGSCFTLQFP</sequence>
<dbReference type="InterPro" id="IPR005467">
    <property type="entry name" value="His_kinase_dom"/>
</dbReference>
<dbReference type="PANTHER" id="PTHR43065">
    <property type="entry name" value="SENSOR HISTIDINE KINASE"/>
    <property type="match status" value="1"/>
</dbReference>
<keyword evidence="8" id="KW-0812">Transmembrane</keyword>
<dbReference type="EC" id="2.7.13.3" evidence="2"/>
<dbReference type="GO" id="GO:0000155">
    <property type="term" value="F:phosphorelay sensor kinase activity"/>
    <property type="evidence" value="ECO:0007669"/>
    <property type="project" value="InterPro"/>
</dbReference>
<evidence type="ECO:0000256" key="2">
    <source>
        <dbReference type="ARBA" id="ARBA00012438"/>
    </source>
</evidence>
<protein>
    <recommendedName>
        <fullName evidence="2">histidine kinase</fullName>
        <ecNumber evidence="2">2.7.13.3</ecNumber>
    </recommendedName>
</protein>
<organism evidence="10 11">
    <name type="scientific">Candidatus Bacteroides merdigallinarum</name>
    <dbReference type="NCBI Taxonomy" id="2838473"/>
    <lineage>
        <taxon>Bacteria</taxon>
        <taxon>Pseudomonadati</taxon>
        <taxon>Bacteroidota</taxon>
        <taxon>Bacteroidia</taxon>
        <taxon>Bacteroidales</taxon>
        <taxon>Bacteroidaceae</taxon>
        <taxon>Bacteroides</taxon>
    </lineage>
</organism>
<evidence type="ECO:0000256" key="6">
    <source>
        <dbReference type="ARBA" id="ARBA00022840"/>
    </source>
</evidence>
<evidence type="ECO:0000256" key="4">
    <source>
        <dbReference type="ARBA" id="ARBA00022741"/>
    </source>
</evidence>
<accession>A0A9D2EA25</accession>
<dbReference type="Proteomes" id="UP000824028">
    <property type="component" value="Unassembled WGS sequence"/>
</dbReference>
<dbReference type="SUPFAM" id="SSF55874">
    <property type="entry name" value="ATPase domain of HSP90 chaperone/DNA topoisomerase II/histidine kinase"/>
    <property type="match status" value="1"/>
</dbReference>
<dbReference type="Gene3D" id="3.30.565.10">
    <property type="entry name" value="Histidine kinase-like ATPase, C-terminal domain"/>
    <property type="match status" value="1"/>
</dbReference>
<keyword evidence="5 10" id="KW-0418">Kinase</keyword>
<proteinExistence type="predicted"/>
<comment type="caution">
    <text evidence="10">The sequence shown here is derived from an EMBL/GenBank/DDBJ whole genome shotgun (WGS) entry which is preliminary data.</text>
</comment>
<dbReference type="PROSITE" id="PS50109">
    <property type="entry name" value="HIS_KIN"/>
    <property type="match status" value="1"/>
</dbReference>
<dbReference type="InterPro" id="IPR036890">
    <property type="entry name" value="HATPase_C_sf"/>
</dbReference>
<evidence type="ECO:0000256" key="8">
    <source>
        <dbReference type="SAM" id="Phobius"/>
    </source>
</evidence>
<evidence type="ECO:0000256" key="7">
    <source>
        <dbReference type="ARBA" id="ARBA00023012"/>
    </source>
</evidence>
<feature type="domain" description="Histidine kinase" evidence="9">
    <location>
        <begin position="117"/>
        <end position="322"/>
    </location>
</feature>
<keyword evidence="3" id="KW-0808">Transferase</keyword>
<dbReference type="PRINTS" id="PR00344">
    <property type="entry name" value="BCTRLSENSOR"/>
</dbReference>
<comment type="catalytic activity">
    <reaction evidence="1">
        <text>ATP + protein L-histidine = ADP + protein N-phospho-L-histidine.</text>
        <dbReference type="EC" id="2.7.13.3"/>
    </reaction>
</comment>
<dbReference type="EMBL" id="DXBX01000063">
    <property type="protein sequence ID" value="HIZ33511.1"/>
    <property type="molecule type" value="Genomic_DNA"/>
</dbReference>
<keyword evidence="4" id="KW-0547">Nucleotide-binding</keyword>
<dbReference type="AlphaFoldDB" id="A0A9D2EA25"/>